<accession>A0A836C2Y8</accession>
<protein>
    <submittedName>
        <fullName evidence="1">Uncharacterized protein</fullName>
    </submittedName>
</protein>
<proteinExistence type="predicted"/>
<name>A0A836C2Y8_9CHLO</name>
<keyword evidence="2" id="KW-1185">Reference proteome</keyword>
<organism evidence="1 2">
    <name type="scientific">Edaphochlamys debaryana</name>
    <dbReference type="NCBI Taxonomy" id="47281"/>
    <lineage>
        <taxon>Eukaryota</taxon>
        <taxon>Viridiplantae</taxon>
        <taxon>Chlorophyta</taxon>
        <taxon>core chlorophytes</taxon>
        <taxon>Chlorophyceae</taxon>
        <taxon>CS clade</taxon>
        <taxon>Chlamydomonadales</taxon>
        <taxon>Chlamydomonadales incertae sedis</taxon>
        <taxon>Edaphochlamys</taxon>
    </lineage>
</organism>
<evidence type="ECO:0000313" key="2">
    <source>
        <dbReference type="Proteomes" id="UP000612055"/>
    </source>
</evidence>
<evidence type="ECO:0000313" key="1">
    <source>
        <dbReference type="EMBL" id="KAG2498536.1"/>
    </source>
</evidence>
<gene>
    <name evidence="1" type="ORF">HYH03_003786</name>
</gene>
<comment type="caution">
    <text evidence="1">The sequence shown here is derived from an EMBL/GenBank/DDBJ whole genome shotgun (WGS) entry which is preliminary data.</text>
</comment>
<dbReference type="Proteomes" id="UP000612055">
    <property type="component" value="Unassembled WGS sequence"/>
</dbReference>
<sequence length="155" mass="15777">MTEPHDRDWRPAYTSIATHGAETCTTSLQSKCSTDTDRVKVFVLHTFGRKTGTTVILPSGTFKVAALKKGKPWEVPVEGLLPSWNGSDAEAWAKSNSCTPSQWQVGIDLCNGTRTRVLGQAGAAAPAAGAAAPAAGAAAPAAGAAAPAAGAEMTA</sequence>
<reference evidence="1" key="1">
    <citation type="journal article" date="2020" name="bioRxiv">
        <title>Comparative genomics of Chlamydomonas.</title>
        <authorList>
            <person name="Craig R.J."/>
            <person name="Hasan A.R."/>
            <person name="Ness R.W."/>
            <person name="Keightley P.D."/>
        </authorList>
    </citation>
    <scope>NUCLEOTIDE SEQUENCE</scope>
    <source>
        <strain evidence="1">CCAP 11/70</strain>
    </source>
</reference>
<dbReference type="EMBL" id="JAEHOE010000010">
    <property type="protein sequence ID" value="KAG2498536.1"/>
    <property type="molecule type" value="Genomic_DNA"/>
</dbReference>
<dbReference type="AlphaFoldDB" id="A0A836C2Y8"/>